<keyword evidence="6" id="KW-1185">Reference proteome</keyword>
<name>Q2SQ03_HAHCH</name>
<evidence type="ECO:0008006" key="7">
    <source>
        <dbReference type="Google" id="ProtNLM"/>
    </source>
</evidence>
<dbReference type="GO" id="GO:0012505">
    <property type="term" value="C:endomembrane system"/>
    <property type="evidence" value="ECO:0007669"/>
    <property type="project" value="UniProtKB-SubCell"/>
</dbReference>
<keyword evidence="4" id="KW-0472">Membrane</keyword>
<dbReference type="GO" id="GO:0016740">
    <property type="term" value="F:transferase activity"/>
    <property type="evidence" value="ECO:0007669"/>
    <property type="project" value="UniProtKB-ARBA"/>
</dbReference>
<protein>
    <recommendedName>
        <fullName evidence="7">Isoprenylcysteine carboxylmethyltransferase family protein</fullName>
    </recommendedName>
</protein>
<evidence type="ECO:0000313" key="5">
    <source>
        <dbReference type="EMBL" id="ABC27271.1"/>
    </source>
</evidence>
<dbReference type="EMBL" id="CP000155">
    <property type="protein sequence ID" value="ABC27271.1"/>
    <property type="molecule type" value="Genomic_DNA"/>
</dbReference>
<reference evidence="5 6" key="1">
    <citation type="journal article" date="2005" name="Nucleic Acids Res.">
        <title>Genomic blueprint of Hahella chejuensis, a marine microbe producing an algicidal agent.</title>
        <authorList>
            <person name="Jeong H."/>
            <person name="Yim J.H."/>
            <person name="Lee C."/>
            <person name="Choi S.-H."/>
            <person name="Park Y.K."/>
            <person name="Yoon S.H."/>
            <person name="Hur C.-G."/>
            <person name="Kang H.-Y."/>
            <person name="Kim D."/>
            <person name="Lee H.H."/>
            <person name="Park K.H."/>
            <person name="Park S.-H."/>
            <person name="Park H.-S."/>
            <person name="Lee H.K."/>
            <person name="Oh T.K."/>
            <person name="Kim J.F."/>
        </authorList>
    </citation>
    <scope>NUCLEOTIDE SEQUENCE [LARGE SCALE GENOMIC DNA]</scope>
    <source>
        <strain evidence="5 6">KCTC 2396</strain>
    </source>
</reference>
<keyword evidence="2" id="KW-0812">Transmembrane</keyword>
<evidence type="ECO:0000256" key="3">
    <source>
        <dbReference type="ARBA" id="ARBA00022989"/>
    </source>
</evidence>
<evidence type="ECO:0000313" key="6">
    <source>
        <dbReference type="Proteomes" id="UP000000238"/>
    </source>
</evidence>
<dbReference type="PANTHER" id="PTHR12714">
    <property type="entry name" value="PROTEIN-S ISOPRENYLCYSTEINE O-METHYLTRANSFERASE"/>
    <property type="match status" value="1"/>
</dbReference>
<dbReference type="eggNOG" id="COG2020">
    <property type="taxonomic scope" value="Bacteria"/>
</dbReference>
<evidence type="ECO:0000256" key="1">
    <source>
        <dbReference type="ARBA" id="ARBA00004127"/>
    </source>
</evidence>
<dbReference type="KEGG" id="hch:HCH_00359"/>
<dbReference type="Proteomes" id="UP000000238">
    <property type="component" value="Chromosome"/>
</dbReference>
<organism evidence="5 6">
    <name type="scientific">Hahella chejuensis (strain KCTC 2396)</name>
    <dbReference type="NCBI Taxonomy" id="349521"/>
    <lineage>
        <taxon>Bacteria</taxon>
        <taxon>Pseudomonadati</taxon>
        <taxon>Pseudomonadota</taxon>
        <taxon>Gammaproteobacteria</taxon>
        <taxon>Oceanospirillales</taxon>
        <taxon>Hahellaceae</taxon>
        <taxon>Hahella</taxon>
    </lineage>
</organism>
<dbReference type="HOGENOM" id="CLU_065200_7_0_6"/>
<accession>Q2SQ03</accession>
<dbReference type="OrthoDB" id="9811969at2"/>
<dbReference type="PANTHER" id="PTHR12714:SF9">
    <property type="entry name" value="PROTEIN-S-ISOPRENYLCYSTEINE O-METHYLTRANSFERASE"/>
    <property type="match status" value="1"/>
</dbReference>
<dbReference type="AlphaFoldDB" id="Q2SQ03"/>
<dbReference type="Gene3D" id="1.20.120.1630">
    <property type="match status" value="1"/>
</dbReference>
<dbReference type="InterPro" id="IPR007318">
    <property type="entry name" value="Phopholipid_MeTrfase"/>
</dbReference>
<dbReference type="RefSeq" id="WP_011394348.1">
    <property type="nucleotide sequence ID" value="NC_007645.1"/>
</dbReference>
<proteinExistence type="predicted"/>
<dbReference type="STRING" id="349521.HCH_00359"/>
<keyword evidence="3" id="KW-1133">Transmembrane helix</keyword>
<comment type="subcellular location">
    <subcellularLocation>
        <location evidence="1">Endomembrane system</location>
        <topology evidence="1">Multi-pass membrane protein</topology>
    </subcellularLocation>
</comment>
<gene>
    <name evidence="5" type="ordered locus">HCH_00359</name>
</gene>
<evidence type="ECO:0000256" key="4">
    <source>
        <dbReference type="ARBA" id="ARBA00023136"/>
    </source>
</evidence>
<evidence type="ECO:0000256" key="2">
    <source>
        <dbReference type="ARBA" id="ARBA00022692"/>
    </source>
</evidence>
<sequence length="214" mass="24173">MSTDVIVSHFLAIFFTMIGVHYTCRSLGLRKRTGVSHIHYGAAVSKSWFVRWVFNLFRLLILAVTVARVFYPNVDAYLGVFPALYTPVVLWTGIGLLLCSFGLIDYVHSYMHTDWRSGIDADGKAQLLTQGPFRYCRNPLFAGVYIGQIGLFLALPSLFTLACLIIGAGMIAIQTRLEEAALRRTFGQAYERYCERAPRWFPRFGKAMGPGWQD</sequence>
<dbReference type="Pfam" id="PF04191">
    <property type="entry name" value="PEMT"/>
    <property type="match status" value="1"/>
</dbReference>